<organism evidence="1 2">
    <name type="scientific">Pistacia integerrima</name>
    <dbReference type="NCBI Taxonomy" id="434235"/>
    <lineage>
        <taxon>Eukaryota</taxon>
        <taxon>Viridiplantae</taxon>
        <taxon>Streptophyta</taxon>
        <taxon>Embryophyta</taxon>
        <taxon>Tracheophyta</taxon>
        <taxon>Spermatophyta</taxon>
        <taxon>Magnoliopsida</taxon>
        <taxon>eudicotyledons</taxon>
        <taxon>Gunneridae</taxon>
        <taxon>Pentapetalae</taxon>
        <taxon>rosids</taxon>
        <taxon>malvids</taxon>
        <taxon>Sapindales</taxon>
        <taxon>Anacardiaceae</taxon>
        <taxon>Pistacia</taxon>
    </lineage>
</organism>
<evidence type="ECO:0000313" key="1">
    <source>
        <dbReference type="EMBL" id="KAJ0011172.1"/>
    </source>
</evidence>
<dbReference type="EMBL" id="CM047749">
    <property type="protein sequence ID" value="KAJ0011172.1"/>
    <property type="molecule type" value="Genomic_DNA"/>
</dbReference>
<evidence type="ECO:0000313" key="2">
    <source>
        <dbReference type="Proteomes" id="UP001163603"/>
    </source>
</evidence>
<name>A0ACC0X8K1_9ROSI</name>
<proteinExistence type="predicted"/>
<protein>
    <submittedName>
        <fullName evidence="1">Uncharacterized protein</fullName>
    </submittedName>
</protein>
<gene>
    <name evidence="1" type="ORF">Pint_34832</name>
</gene>
<reference evidence="2" key="1">
    <citation type="journal article" date="2023" name="G3 (Bethesda)">
        <title>Genome assembly and association tests identify interacting loci associated with vigor, precocity, and sex in interspecific pistachio rootstocks.</title>
        <authorList>
            <person name="Palmer W."/>
            <person name="Jacygrad E."/>
            <person name="Sagayaradj S."/>
            <person name="Cavanaugh K."/>
            <person name="Han R."/>
            <person name="Bertier L."/>
            <person name="Beede B."/>
            <person name="Kafkas S."/>
            <person name="Golino D."/>
            <person name="Preece J."/>
            <person name="Michelmore R."/>
        </authorList>
    </citation>
    <scope>NUCLEOTIDE SEQUENCE [LARGE SCALE GENOMIC DNA]</scope>
</reference>
<accession>A0ACC0X8K1</accession>
<dbReference type="Proteomes" id="UP001163603">
    <property type="component" value="Chromosome 14"/>
</dbReference>
<sequence length="490" mass="55003">MVNMKAAEFTPKALKCHFHWVITRFRVQPLAAGVTGIRKSPPFKEHLNWSLVTSISLQLLECYNHLHRRVKVNCYDPLDPNGNITVTFDINQWTDTGYVARVTIQNYYQYRHVDESGWKIGWTWAQKEIILSMSGAFATEQGNCTGYRINAHCCKKDPVIVDLMPDAPWENMTEGCCRGGLVSAYAINPAKSFSSFEITVGNLGSKSSEQAPQNLTLLAPGPGYTCGLLEDADPTVSSAIGGRRQVQVFKTWKSTCTYSTFLANKAPVCCVSLSTFYNPTITPCRKCSCGCREADQTAVSCIRQGLPSSQSDFVNSLDIVHCTDHMCPIRVHWHVKNNYMDHWRVKLTVSNYNYKRNYSDWNVVVQHPGFSQKATTYSFNSSVLPSVGFADEVAMFWGIMYVNEELLNAGNDEVGSVSTEILLEKDLKTFTYRNGWGFPRKLYFNGEECEMPLPDTFPMLPNASSSNPQPTNCLILFLFLIYLTLSPAAS</sequence>
<comment type="caution">
    <text evidence="1">The sequence shown here is derived from an EMBL/GenBank/DDBJ whole genome shotgun (WGS) entry which is preliminary data.</text>
</comment>
<keyword evidence="2" id="KW-1185">Reference proteome</keyword>